<dbReference type="InterPro" id="IPR050718">
    <property type="entry name" value="ApaG-like"/>
</dbReference>
<dbReference type="EMBL" id="BJTG01000001">
    <property type="protein sequence ID" value="GEJ55855.1"/>
    <property type="molecule type" value="Genomic_DNA"/>
</dbReference>
<comment type="caution">
    <text evidence="3">The sequence shown here is derived from an EMBL/GenBank/DDBJ whole genome shotgun (WGS) entry which is preliminary data.</text>
</comment>
<dbReference type="NCBIfam" id="NF003967">
    <property type="entry name" value="PRK05461.1"/>
    <property type="match status" value="1"/>
</dbReference>
<proteinExistence type="inferred from homology"/>
<dbReference type="InterPro" id="IPR007474">
    <property type="entry name" value="ApaG_domain"/>
</dbReference>
<dbReference type="InterPro" id="IPR036767">
    <property type="entry name" value="ApaG_sf"/>
</dbReference>
<reference evidence="4" key="1">
    <citation type="journal article" date="2020" name="Appl. Environ. Microbiol.">
        <title>Diazotrophic Anaeromyxobacter Isolates from Soils.</title>
        <authorList>
            <person name="Masuda Y."/>
            <person name="Yamanaka H."/>
            <person name="Xu Z.X."/>
            <person name="Shiratori Y."/>
            <person name="Aono T."/>
            <person name="Amachi S."/>
            <person name="Senoo K."/>
            <person name="Itoh H."/>
        </authorList>
    </citation>
    <scope>NUCLEOTIDE SEQUENCE [LARGE SCALE GENOMIC DNA]</scope>
    <source>
        <strain evidence="4">R267</strain>
    </source>
</reference>
<dbReference type="SUPFAM" id="SSF110069">
    <property type="entry name" value="ApaG-like"/>
    <property type="match status" value="1"/>
</dbReference>
<dbReference type="AlphaFoldDB" id="A0A7I9VHN8"/>
<dbReference type="PROSITE" id="PS51087">
    <property type="entry name" value="APAG"/>
    <property type="match status" value="1"/>
</dbReference>
<evidence type="ECO:0000313" key="3">
    <source>
        <dbReference type="EMBL" id="GEJ55855.1"/>
    </source>
</evidence>
<dbReference type="PANTHER" id="PTHR47191:SF2">
    <property type="entry name" value="OS05G0170800 PROTEIN"/>
    <property type="match status" value="1"/>
</dbReference>
<dbReference type="Proteomes" id="UP000503640">
    <property type="component" value="Unassembled WGS sequence"/>
</dbReference>
<dbReference type="HAMAP" id="MF_00791">
    <property type="entry name" value="ApaG"/>
    <property type="match status" value="1"/>
</dbReference>
<dbReference type="Pfam" id="PF04379">
    <property type="entry name" value="DUF525"/>
    <property type="match status" value="1"/>
</dbReference>
<gene>
    <name evidence="3" type="primary">apaG</name>
    <name evidence="3" type="ORF">AMYX_05960</name>
</gene>
<accession>A0A7I9VHN8</accession>
<dbReference type="InterPro" id="IPR023065">
    <property type="entry name" value="Uncharacterised_ApaG"/>
</dbReference>
<sequence length="125" mass="13905">MSTALTSGIRVHVQSEFRPERSAPGRWLFSYAVRIANEGDEPAQLVSRHWIITDAQGEHEEVVGEGVVGQQPRLEAGAHFDYSSFCILRTPHGSMHGTYRMKRDDGTWFDAEIAPFALVTPGALH</sequence>
<dbReference type="Gene3D" id="2.60.40.1470">
    <property type="entry name" value="ApaG domain"/>
    <property type="match status" value="1"/>
</dbReference>
<dbReference type="PANTHER" id="PTHR47191">
    <property type="entry name" value="OS05G0170800 PROTEIN"/>
    <property type="match status" value="1"/>
</dbReference>
<evidence type="ECO:0000259" key="2">
    <source>
        <dbReference type="PROSITE" id="PS51087"/>
    </source>
</evidence>
<keyword evidence="4" id="KW-1185">Reference proteome</keyword>
<evidence type="ECO:0000256" key="1">
    <source>
        <dbReference type="ARBA" id="ARBA00017693"/>
    </source>
</evidence>
<organism evidence="3 4">
    <name type="scientific">Anaeromyxobacter diazotrophicus</name>
    <dbReference type="NCBI Taxonomy" id="2590199"/>
    <lineage>
        <taxon>Bacteria</taxon>
        <taxon>Pseudomonadati</taxon>
        <taxon>Myxococcota</taxon>
        <taxon>Myxococcia</taxon>
        <taxon>Myxococcales</taxon>
        <taxon>Cystobacterineae</taxon>
        <taxon>Anaeromyxobacteraceae</taxon>
        <taxon>Anaeromyxobacter</taxon>
    </lineage>
</organism>
<dbReference type="RefSeq" id="WP_176062732.1">
    <property type="nucleotide sequence ID" value="NZ_BJTG01000001.1"/>
</dbReference>
<feature type="domain" description="ApaG" evidence="2">
    <location>
        <begin position="3"/>
        <end position="125"/>
    </location>
</feature>
<evidence type="ECO:0000313" key="4">
    <source>
        <dbReference type="Proteomes" id="UP000503640"/>
    </source>
</evidence>
<name>A0A7I9VHN8_9BACT</name>
<protein>
    <recommendedName>
        <fullName evidence="1">Protein ApaG</fullName>
    </recommendedName>
</protein>